<sequence length="99" mass="11465">MASSPANRQRFIQSAIEFLRLYGFDGLGLHWEYPGARGSPPEDKSRFTVLCQVSLEVPPAVLLYQYIIYYTILTIYHFILYASIEICVREDALNIQHYC</sequence>
<dbReference type="Proteomes" id="UP000257200">
    <property type="component" value="Unplaced"/>
</dbReference>
<dbReference type="GO" id="GO:0006032">
    <property type="term" value="P:chitin catabolic process"/>
    <property type="evidence" value="ECO:0007669"/>
    <property type="project" value="TreeGrafter"/>
</dbReference>
<evidence type="ECO:0000313" key="4">
    <source>
        <dbReference type="Proteomes" id="UP000257200"/>
    </source>
</evidence>
<keyword evidence="1" id="KW-0472">Membrane</keyword>
<keyword evidence="1" id="KW-0812">Transmembrane</keyword>
<proteinExistence type="predicted"/>
<evidence type="ECO:0000259" key="2">
    <source>
        <dbReference type="PROSITE" id="PS51910"/>
    </source>
</evidence>
<dbReference type="Gene3D" id="3.20.20.80">
    <property type="entry name" value="Glycosidases"/>
    <property type="match status" value="1"/>
</dbReference>
<feature type="transmembrane region" description="Helical" evidence="1">
    <location>
        <begin position="63"/>
        <end position="84"/>
    </location>
</feature>
<dbReference type="AlphaFoldDB" id="A0A3Q1F7R1"/>
<evidence type="ECO:0000256" key="1">
    <source>
        <dbReference type="SAM" id="Phobius"/>
    </source>
</evidence>
<dbReference type="GeneTree" id="ENSGT00940000178113"/>
<protein>
    <recommendedName>
        <fullName evidence="2">GH18 domain-containing protein</fullName>
    </recommendedName>
</protein>
<dbReference type="InterPro" id="IPR001223">
    <property type="entry name" value="Glyco_hydro18_cat"/>
</dbReference>
<evidence type="ECO:0000313" key="3">
    <source>
        <dbReference type="Ensembl" id="ENSAPOP00000013841.1"/>
    </source>
</evidence>
<dbReference type="PANTHER" id="PTHR11177">
    <property type="entry name" value="CHITINASE"/>
    <property type="match status" value="1"/>
</dbReference>
<dbReference type="PANTHER" id="PTHR11177:SF317">
    <property type="entry name" value="CHITINASE 12-RELATED"/>
    <property type="match status" value="1"/>
</dbReference>
<dbReference type="STRING" id="80966.ENSAPOP00000013841"/>
<dbReference type="InParanoid" id="A0A3Q1F7R1"/>
<dbReference type="Pfam" id="PF00704">
    <property type="entry name" value="Glyco_hydro_18"/>
    <property type="match status" value="1"/>
</dbReference>
<organism evidence="3 4">
    <name type="scientific">Acanthochromis polyacanthus</name>
    <name type="common">spiny chromis</name>
    <dbReference type="NCBI Taxonomy" id="80966"/>
    <lineage>
        <taxon>Eukaryota</taxon>
        <taxon>Metazoa</taxon>
        <taxon>Chordata</taxon>
        <taxon>Craniata</taxon>
        <taxon>Vertebrata</taxon>
        <taxon>Euteleostomi</taxon>
        <taxon>Actinopterygii</taxon>
        <taxon>Neopterygii</taxon>
        <taxon>Teleostei</taxon>
        <taxon>Neoteleostei</taxon>
        <taxon>Acanthomorphata</taxon>
        <taxon>Ovalentaria</taxon>
        <taxon>Pomacentridae</taxon>
        <taxon>Acanthochromis</taxon>
    </lineage>
</organism>
<dbReference type="PROSITE" id="PS51910">
    <property type="entry name" value="GH18_2"/>
    <property type="match status" value="1"/>
</dbReference>
<reference evidence="3" key="2">
    <citation type="submission" date="2025-09" db="UniProtKB">
        <authorList>
            <consortium name="Ensembl"/>
        </authorList>
    </citation>
    <scope>IDENTIFICATION</scope>
</reference>
<reference evidence="3" key="1">
    <citation type="submission" date="2025-08" db="UniProtKB">
        <authorList>
            <consortium name="Ensembl"/>
        </authorList>
    </citation>
    <scope>IDENTIFICATION</scope>
</reference>
<feature type="domain" description="GH18" evidence="2">
    <location>
        <begin position="1"/>
        <end position="99"/>
    </location>
</feature>
<accession>A0A3Q1F7R1</accession>
<dbReference type="SUPFAM" id="SSF51445">
    <property type="entry name" value="(Trans)glycosidases"/>
    <property type="match status" value="1"/>
</dbReference>
<dbReference type="GO" id="GO:0008061">
    <property type="term" value="F:chitin binding"/>
    <property type="evidence" value="ECO:0007669"/>
    <property type="project" value="TreeGrafter"/>
</dbReference>
<dbReference type="InterPro" id="IPR050314">
    <property type="entry name" value="Glycosyl_Hydrlase_18"/>
</dbReference>
<keyword evidence="1" id="KW-1133">Transmembrane helix</keyword>
<dbReference type="GO" id="GO:0004568">
    <property type="term" value="F:chitinase activity"/>
    <property type="evidence" value="ECO:0007669"/>
    <property type="project" value="TreeGrafter"/>
</dbReference>
<dbReference type="GO" id="GO:0005576">
    <property type="term" value="C:extracellular region"/>
    <property type="evidence" value="ECO:0007669"/>
    <property type="project" value="TreeGrafter"/>
</dbReference>
<dbReference type="GO" id="GO:0005975">
    <property type="term" value="P:carbohydrate metabolic process"/>
    <property type="evidence" value="ECO:0007669"/>
    <property type="project" value="InterPro"/>
</dbReference>
<keyword evidence="4" id="KW-1185">Reference proteome</keyword>
<dbReference type="Ensembl" id="ENSAPOT00000032576.1">
    <property type="protein sequence ID" value="ENSAPOP00000013841.1"/>
    <property type="gene ID" value="ENSAPOG00000016665.1"/>
</dbReference>
<name>A0A3Q1F7R1_9TELE</name>
<dbReference type="InterPro" id="IPR017853">
    <property type="entry name" value="GH"/>
</dbReference>